<evidence type="ECO:0000256" key="1">
    <source>
        <dbReference type="ARBA" id="ARBA00022490"/>
    </source>
</evidence>
<keyword evidence="1 3" id="KW-0963">Cytoplasm</keyword>
<dbReference type="Gene3D" id="3.10.20.10">
    <property type="match status" value="1"/>
</dbReference>
<dbReference type="RefSeq" id="WP_406764892.1">
    <property type="nucleotide sequence ID" value="NZ_JBJHZY010000001.1"/>
</dbReference>
<reference evidence="4 5" key="1">
    <citation type="submission" date="2024-11" db="EMBL/GenBank/DDBJ databases">
        <authorList>
            <person name="Heng Y.C."/>
            <person name="Lim A.C.H."/>
            <person name="Lee J.K.Y."/>
            <person name="Kittelmann S."/>
        </authorList>
    </citation>
    <scope>NUCLEOTIDE SEQUENCE [LARGE SCALE GENOMIC DNA]</scope>
    <source>
        <strain evidence="4 5">WILCCON 0202</strain>
    </source>
</reference>
<evidence type="ECO:0000256" key="3">
    <source>
        <dbReference type="HAMAP-Rule" id="MF_00187"/>
    </source>
</evidence>
<keyword evidence="2 3" id="KW-0501">Molybdenum cofactor biosynthesis</keyword>
<dbReference type="InterPro" id="IPR016193">
    <property type="entry name" value="Cytidine_deaminase-like"/>
</dbReference>
<dbReference type="SUPFAM" id="SSF53927">
    <property type="entry name" value="Cytidine deaminase-like"/>
    <property type="match status" value="1"/>
</dbReference>
<keyword evidence="5" id="KW-1185">Reference proteome</keyword>
<sequence>MALQIKKEIKIRQISNKLYEDTLDFIVSEMPLKIYINYELYTVLMCTPMDLRELTVGYLFSEGIITSTDDIVSIEEKFEDRVCVVLKDEIKVNFEGIKAKVSGCGNASTQIEYLELGLSSEIRSNNKISYKSIIKLMKEFNKSSELFKQTGGVHSCALCSNDEIVIFTEDIGRHNALDKVIGKALVNNIASSNKFLLTTGRISSDIIVKAVKAGIPIVASHSAPTDLALNIAETSGVTVIGFVRGLRMNLYTYKERIIDI</sequence>
<accession>A0ABW8TUV1</accession>
<evidence type="ECO:0000313" key="5">
    <source>
        <dbReference type="Proteomes" id="UP001623661"/>
    </source>
</evidence>
<feature type="binding site" evidence="3">
    <location>
        <begin position="242"/>
        <end position="247"/>
    </location>
    <ligand>
        <name>Mo-bis(molybdopterin guanine dinucleotide)</name>
        <dbReference type="ChEBI" id="CHEBI:60539"/>
    </ligand>
</feature>
<proteinExistence type="inferred from homology"/>
<comment type="caution">
    <text evidence="4">The sequence shown here is derived from an EMBL/GenBank/DDBJ whole genome shotgun (WGS) entry which is preliminary data.</text>
</comment>
<evidence type="ECO:0000256" key="2">
    <source>
        <dbReference type="ARBA" id="ARBA00023150"/>
    </source>
</evidence>
<protein>
    <recommendedName>
        <fullName evidence="3">Sulfur carrier protein FdhD</fullName>
    </recommendedName>
</protein>
<dbReference type="PANTHER" id="PTHR30592:SF1">
    <property type="entry name" value="SULFUR CARRIER PROTEIN FDHD"/>
    <property type="match status" value="1"/>
</dbReference>
<organism evidence="4 5">
    <name type="scientific">Candidatus Clostridium radicumherbarum</name>
    <dbReference type="NCBI Taxonomy" id="3381662"/>
    <lineage>
        <taxon>Bacteria</taxon>
        <taxon>Bacillati</taxon>
        <taxon>Bacillota</taxon>
        <taxon>Clostridia</taxon>
        <taxon>Eubacteriales</taxon>
        <taxon>Clostridiaceae</taxon>
        <taxon>Clostridium</taxon>
    </lineage>
</organism>
<dbReference type="EMBL" id="JBJHZY010000001">
    <property type="protein sequence ID" value="MFL0268316.1"/>
    <property type="molecule type" value="Genomic_DNA"/>
</dbReference>
<dbReference type="Gene3D" id="3.40.140.10">
    <property type="entry name" value="Cytidine Deaminase, domain 2"/>
    <property type="match status" value="1"/>
</dbReference>
<dbReference type="HAMAP" id="MF_00187">
    <property type="entry name" value="FdhD"/>
    <property type="match status" value="1"/>
</dbReference>
<dbReference type="PANTHER" id="PTHR30592">
    <property type="entry name" value="FORMATE DEHYDROGENASE"/>
    <property type="match status" value="1"/>
</dbReference>
<dbReference type="Proteomes" id="UP001623661">
    <property type="component" value="Unassembled WGS sequence"/>
</dbReference>
<comment type="similarity">
    <text evidence="3">Belongs to the FdhD family.</text>
</comment>
<dbReference type="NCBIfam" id="TIGR00129">
    <property type="entry name" value="fdhD_narQ"/>
    <property type="match status" value="1"/>
</dbReference>
<comment type="subcellular location">
    <subcellularLocation>
        <location evidence="3">Cytoplasm</location>
    </subcellularLocation>
</comment>
<name>A0ABW8TUV1_9CLOT</name>
<dbReference type="Pfam" id="PF02634">
    <property type="entry name" value="FdhD-NarQ"/>
    <property type="match status" value="1"/>
</dbReference>
<feature type="active site" description="Cysteine persulfide intermediate" evidence="3">
    <location>
        <position position="104"/>
    </location>
</feature>
<gene>
    <name evidence="3 4" type="primary">fdhD</name>
    <name evidence="4" type="ORF">ACJDUH_09380</name>
</gene>
<comment type="function">
    <text evidence="3">Required for formate dehydrogenase (FDH) activity. Acts as a sulfur carrier protein that transfers sulfur from IscS to the molybdenum cofactor prior to its insertion into FDH.</text>
</comment>
<dbReference type="PIRSF" id="PIRSF015626">
    <property type="entry name" value="FdhD"/>
    <property type="match status" value="1"/>
</dbReference>
<evidence type="ECO:0000313" key="4">
    <source>
        <dbReference type="EMBL" id="MFL0268316.1"/>
    </source>
</evidence>
<dbReference type="InterPro" id="IPR003786">
    <property type="entry name" value="FdhD"/>
</dbReference>